<comment type="similarity">
    <text evidence="1 3">Belongs to the aldehyde dehydrogenase family.</text>
</comment>
<keyword evidence="6" id="KW-1185">Reference proteome</keyword>
<accession>A0A540MCG1</accession>
<feature type="active site" evidence="2">
    <location>
        <position position="65"/>
    </location>
</feature>
<dbReference type="STRING" id="106549.A0A540MCG1"/>
<dbReference type="AlphaFoldDB" id="A0A540MCG1"/>
<dbReference type="SUPFAM" id="SSF53720">
    <property type="entry name" value="ALDH-like"/>
    <property type="match status" value="1"/>
</dbReference>
<evidence type="ECO:0000313" key="6">
    <source>
        <dbReference type="Proteomes" id="UP000315295"/>
    </source>
</evidence>
<reference evidence="5 6" key="1">
    <citation type="journal article" date="2019" name="G3 (Bethesda)">
        <title>Sequencing of a Wild Apple (Malus baccata) Genome Unravels the Differences Between Cultivated and Wild Apple Species Regarding Disease Resistance and Cold Tolerance.</title>
        <authorList>
            <person name="Chen X."/>
        </authorList>
    </citation>
    <scope>NUCLEOTIDE SEQUENCE [LARGE SCALE GENOMIC DNA]</scope>
    <source>
        <strain evidence="6">cv. Shandingzi</strain>
        <tissue evidence="5">Leaves</tissue>
    </source>
</reference>
<proteinExistence type="inferred from homology"/>
<comment type="caution">
    <text evidence="5">The sequence shown here is derived from an EMBL/GenBank/DDBJ whole genome shotgun (WGS) entry which is preliminary data.</text>
</comment>
<gene>
    <name evidence="5" type="ORF">C1H46_017932</name>
</gene>
<evidence type="ECO:0000256" key="1">
    <source>
        <dbReference type="ARBA" id="ARBA00009986"/>
    </source>
</evidence>
<dbReference type="EMBL" id="VIEB01000292">
    <property type="protein sequence ID" value="TQD96437.1"/>
    <property type="molecule type" value="Genomic_DNA"/>
</dbReference>
<evidence type="ECO:0000313" key="5">
    <source>
        <dbReference type="EMBL" id="TQD96437.1"/>
    </source>
</evidence>
<dbReference type="Pfam" id="PF00171">
    <property type="entry name" value="Aldedh"/>
    <property type="match status" value="1"/>
</dbReference>
<evidence type="ECO:0000256" key="3">
    <source>
        <dbReference type="RuleBase" id="RU003345"/>
    </source>
</evidence>
<dbReference type="InterPro" id="IPR015590">
    <property type="entry name" value="Aldehyde_DH_dom"/>
</dbReference>
<keyword evidence="3" id="KW-0560">Oxidoreductase</keyword>
<dbReference type="Gene3D" id="3.40.605.10">
    <property type="entry name" value="Aldehyde Dehydrogenase, Chain A, domain 1"/>
    <property type="match status" value="1"/>
</dbReference>
<dbReference type="InterPro" id="IPR029510">
    <property type="entry name" value="Ald_DH_CS_GLU"/>
</dbReference>
<sequence>MVTKPAEQTPLFALYCAHLAKLVGVPDGVFNVITGFGKTAGAATNHHMDIDKAAAKSNMKQVSLELGGKSPLVIFDDGDINMAADLALLGIIFNQVKFIISIVNMCKCWIWITH</sequence>
<dbReference type="GO" id="GO:0016491">
    <property type="term" value="F:oxidoreductase activity"/>
    <property type="evidence" value="ECO:0007669"/>
    <property type="project" value="UniProtKB-KW"/>
</dbReference>
<dbReference type="Proteomes" id="UP000315295">
    <property type="component" value="Unassembled WGS sequence"/>
</dbReference>
<dbReference type="InterPro" id="IPR016162">
    <property type="entry name" value="Ald_DH_N"/>
</dbReference>
<protein>
    <recommendedName>
        <fullName evidence="4">Aldehyde dehydrogenase domain-containing protein</fullName>
    </recommendedName>
</protein>
<feature type="domain" description="Aldehyde dehydrogenase" evidence="4">
    <location>
        <begin position="1"/>
        <end position="95"/>
    </location>
</feature>
<name>A0A540MCG1_MALBA</name>
<organism evidence="5 6">
    <name type="scientific">Malus baccata</name>
    <name type="common">Siberian crab apple</name>
    <name type="synonym">Pyrus baccata</name>
    <dbReference type="NCBI Taxonomy" id="106549"/>
    <lineage>
        <taxon>Eukaryota</taxon>
        <taxon>Viridiplantae</taxon>
        <taxon>Streptophyta</taxon>
        <taxon>Embryophyta</taxon>
        <taxon>Tracheophyta</taxon>
        <taxon>Spermatophyta</taxon>
        <taxon>Magnoliopsida</taxon>
        <taxon>eudicotyledons</taxon>
        <taxon>Gunneridae</taxon>
        <taxon>Pentapetalae</taxon>
        <taxon>rosids</taxon>
        <taxon>fabids</taxon>
        <taxon>Rosales</taxon>
        <taxon>Rosaceae</taxon>
        <taxon>Amygdaloideae</taxon>
        <taxon>Maleae</taxon>
        <taxon>Malus</taxon>
    </lineage>
</organism>
<evidence type="ECO:0000259" key="4">
    <source>
        <dbReference type="Pfam" id="PF00171"/>
    </source>
</evidence>
<dbReference type="PANTHER" id="PTHR11699">
    <property type="entry name" value="ALDEHYDE DEHYDROGENASE-RELATED"/>
    <property type="match status" value="1"/>
</dbReference>
<evidence type="ECO:0000256" key="2">
    <source>
        <dbReference type="PROSITE-ProRule" id="PRU10007"/>
    </source>
</evidence>
<dbReference type="InterPro" id="IPR016161">
    <property type="entry name" value="Ald_DH/histidinol_DH"/>
</dbReference>
<dbReference type="PROSITE" id="PS00687">
    <property type="entry name" value="ALDEHYDE_DEHYDR_GLU"/>
    <property type="match status" value="1"/>
</dbReference>